<evidence type="ECO:0000313" key="1">
    <source>
        <dbReference type="Proteomes" id="UP000095283"/>
    </source>
</evidence>
<keyword evidence="1" id="KW-1185">Reference proteome</keyword>
<dbReference type="AlphaFoldDB" id="A0A1I7WP88"/>
<evidence type="ECO:0000313" key="2">
    <source>
        <dbReference type="WBParaSite" id="Hba_06955"/>
    </source>
</evidence>
<protein>
    <submittedName>
        <fullName evidence="2">Shiga toxin A subunit</fullName>
    </submittedName>
</protein>
<sequence length="43" mass="5026">MMKPYIYLTLYFIFATIANCYAIEADAFIKHISLNLHFPISVK</sequence>
<accession>A0A1I7WP88</accession>
<name>A0A1I7WP88_HETBA</name>
<reference evidence="2" key="1">
    <citation type="submission" date="2016-11" db="UniProtKB">
        <authorList>
            <consortium name="WormBaseParasite"/>
        </authorList>
    </citation>
    <scope>IDENTIFICATION</scope>
</reference>
<proteinExistence type="predicted"/>
<dbReference type="WBParaSite" id="Hba_06955">
    <property type="protein sequence ID" value="Hba_06955"/>
    <property type="gene ID" value="Hba_06955"/>
</dbReference>
<organism evidence="1 2">
    <name type="scientific">Heterorhabditis bacteriophora</name>
    <name type="common">Entomopathogenic nematode worm</name>
    <dbReference type="NCBI Taxonomy" id="37862"/>
    <lineage>
        <taxon>Eukaryota</taxon>
        <taxon>Metazoa</taxon>
        <taxon>Ecdysozoa</taxon>
        <taxon>Nematoda</taxon>
        <taxon>Chromadorea</taxon>
        <taxon>Rhabditida</taxon>
        <taxon>Rhabditina</taxon>
        <taxon>Rhabditomorpha</taxon>
        <taxon>Strongyloidea</taxon>
        <taxon>Heterorhabditidae</taxon>
        <taxon>Heterorhabditis</taxon>
    </lineage>
</organism>
<dbReference type="Proteomes" id="UP000095283">
    <property type="component" value="Unplaced"/>
</dbReference>